<sequence>MIRRVLMGNIGVVINDFTSSGHSEFEKVNRKKESFRKREAMLLKVGATGRIHTIDKQRDDTEKVTYSVHYTYFIKHGDHYYLEEEVENRRAVHYGGVIYEDVEEPIQAMEPGVDEEESGEGERLEYRYDRHAAVQYAEKWWNSYNPAFKKFENDCTNFISQCLHAGDAPMRGYPTKGKGWWMRNQSWSYSWTVAHSLRQYIPNSSVGLRGKLVDSPDKLKLGDVICYDFEGDGRFDHTTIVTGRDADGMPLVNAHTYNCRMRYWNYEDSTAYTPNIKYKFLTIMDDR</sequence>
<evidence type="ECO:0000259" key="1">
    <source>
        <dbReference type="Pfam" id="PF12671"/>
    </source>
</evidence>
<name>A0A0M0GSU5_9BACI</name>
<dbReference type="Pfam" id="PF12671">
    <property type="entry name" value="Amidase_6"/>
    <property type="match status" value="1"/>
</dbReference>
<dbReference type="InterPro" id="IPR024301">
    <property type="entry name" value="Amidase_6"/>
</dbReference>
<dbReference type="PANTHER" id="PTHR40032:SF1">
    <property type="entry name" value="EXPORTED PROTEIN"/>
    <property type="match status" value="1"/>
</dbReference>
<dbReference type="Proteomes" id="UP000037405">
    <property type="component" value="Unassembled WGS sequence"/>
</dbReference>
<dbReference type="PATRIC" id="fig|189381.12.peg.1970"/>
<accession>A0A0M0GSU5</accession>
<dbReference type="AlphaFoldDB" id="A0A0M0GSU5"/>
<dbReference type="RefSeq" id="WP_053427699.1">
    <property type="nucleotide sequence ID" value="NZ_JAUKEE010000001.1"/>
</dbReference>
<reference evidence="3" key="1">
    <citation type="submission" date="2015-07" db="EMBL/GenBank/DDBJ databases">
        <title>Fjat-14235 jcm11544.</title>
        <authorList>
            <person name="Liu B."/>
            <person name="Wang J."/>
            <person name="Zhu Y."/>
            <person name="Liu G."/>
            <person name="Chen Q."/>
            <person name="Chen Z."/>
            <person name="Lan J."/>
            <person name="Che J."/>
            <person name="Ge C."/>
            <person name="Shi H."/>
            <person name="Pan Z."/>
            <person name="Liu X."/>
        </authorList>
    </citation>
    <scope>NUCLEOTIDE SEQUENCE [LARGE SCALE GENOMIC DNA]</scope>
    <source>
        <strain evidence="3">JCM 11544</strain>
    </source>
</reference>
<dbReference type="STRING" id="189381.GCA_900166615_02462"/>
<dbReference type="PANTHER" id="PTHR40032">
    <property type="entry name" value="EXPORTED PROTEIN-RELATED"/>
    <property type="match status" value="1"/>
</dbReference>
<comment type="caution">
    <text evidence="2">The sequence shown here is derived from an EMBL/GenBank/DDBJ whole genome shotgun (WGS) entry which is preliminary data.</text>
</comment>
<feature type="domain" description="Putative amidase" evidence="1">
    <location>
        <begin position="127"/>
        <end position="280"/>
    </location>
</feature>
<dbReference type="OrthoDB" id="9812429at2"/>
<keyword evidence="3" id="KW-1185">Reference proteome</keyword>
<proteinExistence type="predicted"/>
<protein>
    <recommendedName>
        <fullName evidence="1">Putative amidase domain-containing protein</fullName>
    </recommendedName>
</protein>
<gene>
    <name evidence="2" type="ORF">AF331_08940</name>
</gene>
<evidence type="ECO:0000313" key="2">
    <source>
        <dbReference type="EMBL" id="KON92547.1"/>
    </source>
</evidence>
<dbReference type="EMBL" id="LGUE01000001">
    <property type="protein sequence ID" value="KON92547.1"/>
    <property type="molecule type" value="Genomic_DNA"/>
</dbReference>
<evidence type="ECO:0000313" key="3">
    <source>
        <dbReference type="Proteomes" id="UP000037405"/>
    </source>
</evidence>
<organism evidence="2 3">
    <name type="scientific">Rossellomorea marisflavi</name>
    <dbReference type="NCBI Taxonomy" id="189381"/>
    <lineage>
        <taxon>Bacteria</taxon>
        <taxon>Bacillati</taxon>
        <taxon>Bacillota</taxon>
        <taxon>Bacilli</taxon>
        <taxon>Bacillales</taxon>
        <taxon>Bacillaceae</taxon>
        <taxon>Rossellomorea</taxon>
    </lineage>
</organism>